<protein>
    <submittedName>
        <fullName evidence="2">Uncharacterized protein</fullName>
    </submittedName>
</protein>
<keyword evidence="3" id="KW-1185">Reference proteome</keyword>
<accession>A0A0G4G4J4</accession>
<reference evidence="2 3" key="1">
    <citation type="submission" date="2014-11" db="EMBL/GenBank/DDBJ databases">
        <authorList>
            <person name="Zhu J."/>
            <person name="Qi W."/>
            <person name="Song R."/>
        </authorList>
    </citation>
    <scope>NUCLEOTIDE SEQUENCE [LARGE SCALE GENOMIC DNA]</scope>
</reference>
<dbReference type="AlphaFoldDB" id="A0A0G4G4J4"/>
<name>A0A0G4G4J4_VITBC</name>
<dbReference type="OMA" id="WETERTW"/>
<evidence type="ECO:0000313" key="2">
    <source>
        <dbReference type="EMBL" id="CEM22866.1"/>
    </source>
</evidence>
<evidence type="ECO:0000313" key="3">
    <source>
        <dbReference type="Proteomes" id="UP000041254"/>
    </source>
</evidence>
<evidence type="ECO:0000256" key="1">
    <source>
        <dbReference type="SAM" id="MobiDB-lite"/>
    </source>
</evidence>
<dbReference type="OrthoDB" id="1577640at2759"/>
<dbReference type="InParanoid" id="A0A0G4G4J4"/>
<gene>
    <name evidence="2" type="ORF">Vbra_646</name>
</gene>
<feature type="region of interest" description="Disordered" evidence="1">
    <location>
        <begin position="128"/>
        <end position="147"/>
    </location>
</feature>
<sequence>MAPRNLALKVRRAGVAAVNGYYKAMAHCIPDGFRSVCEANKWETERTWSRLTDPDYLWFQHIDNGSYVYWNKGDGQWWMDGPDGYGVYVAKTGNPLPPVSGWVALDEAKGAALPYVEVIEGQSLEKEQEKRRQEQIEQQEQQQKIDQ</sequence>
<dbReference type="Proteomes" id="UP000041254">
    <property type="component" value="Unassembled WGS sequence"/>
</dbReference>
<organism evidence="2 3">
    <name type="scientific">Vitrella brassicaformis (strain CCMP3155)</name>
    <dbReference type="NCBI Taxonomy" id="1169540"/>
    <lineage>
        <taxon>Eukaryota</taxon>
        <taxon>Sar</taxon>
        <taxon>Alveolata</taxon>
        <taxon>Colpodellida</taxon>
        <taxon>Vitrellaceae</taxon>
        <taxon>Vitrella</taxon>
    </lineage>
</organism>
<dbReference type="EMBL" id="CDMY01000561">
    <property type="protein sequence ID" value="CEM22866.1"/>
    <property type="molecule type" value="Genomic_DNA"/>
</dbReference>
<proteinExistence type="predicted"/>
<dbReference type="VEuPathDB" id="CryptoDB:Vbra_646"/>
<feature type="compositionally biased region" description="Low complexity" evidence="1">
    <location>
        <begin position="136"/>
        <end position="147"/>
    </location>
</feature>